<sequence>MKKLNVLFLSMLTLATVTSCSNDDDNSISASIVGEWEYYQEGEDLDDLELWEHESIDCGKDYIKIQKQGSSGNTYSYESSYFYTENSECKEETESGTFTKNGNIISEVYDGETYTNTIIKLNESTLTIKEVDEEGTWYTVYKRK</sequence>
<dbReference type="Pfam" id="PF13648">
    <property type="entry name" value="Lipocalin_4"/>
    <property type="match status" value="1"/>
</dbReference>
<gene>
    <name evidence="3" type="ORF">B6A10_04040</name>
</gene>
<evidence type="ECO:0000313" key="4">
    <source>
        <dbReference type="Proteomes" id="UP000661715"/>
    </source>
</evidence>
<feature type="signal peptide" evidence="1">
    <location>
        <begin position="1"/>
        <end position="21"/>
    </location>
</feature>
<keyword evidence="4" id="KW-1185">Reference proteome</keyword>
<reference evidence="3 4" key="1">
    <citation type="journal article" date="2020" name="Microbiol. Res.">
        <title>Flavobacterium pokkalii sp. nov., a novel plant growth promoting native rhizobacteria isolated from pokkali rice grown in coastal saline affected agricultural regions of southern India, Kerala.</title>
        <authorList>
            <person name="Menon R.R."/>
            <person name="Kumari S."/>
            <person name="Viver T."/>
            <person name="Rameshkumar N."/>
        </authorList>
    </citation>
    <scope>NUCLEOTIDE SEQUENCE [LARGE SCALE GENOMIC DNA]</scope>
    <source>
        <strain evidence="3 4">L1I52</strain>
    </source>
</reference>
<protein>
    <recommendedName>
        <fullName evidence="2">Lipocalin-like domain-containing protein</fullName>
    </recommendedName>
</protein>
<evidence type="ECO:0000313" key="3">
    <source>
        <dbReference type="EMBL" id="MBD0724343.1"/>
    </source>
</evidence>
<accession>A0ABR7UQR4</accession>
<evidence type="ECO:0000259" key="2">
    <source>
        <dbReference type="Pfam" id="PF13648"/>
    </source>
</evidence>
<comment type="caution">
    <text evidence="3">The sequence shown here is derived from an EMBL/GenBank/DDBJ whole genome shotgun (WGS) entry which is preliminary data.</text>
</comment>
<dbReference type="InterPro" id="IPR024311">
    <property type="entry name" value="Lipocalin-like"/>
</dbReference>
<feature type="chain" id="PRO_5046814807" description="Lipocalin-like domain-containing protein" evidence="1">
    <location>
        <begin position="22"/>
        <end position="144"/>
    </location>
</feature>
<dbReference type="PROSITE" id="PS51257">
    <property type="entry name" value="PROKAR_LIPOPROTEIN"/>
    <property type="match status" value="1"/>
</dbReference>
<feature type="domain" description="Lipocalin-like" evidence="2">
    <location>
        <begin position="32"/>
        <end position="128"/>
    </location>
</feature>
<evidence type="ECO:0000256" key="1">
    <source>
        <dbReference type="SAM" id="SignalP"/>
    </source>
</evidence>
<dbReference type="Proteomes" id="UP000661715">
    <property type="component" value="Unassembled WGS sequence"/>
</dbReference>
<keyword evidence="1" id="KW-0732">Signal</keyword>
<dbReference type="EMBL" id="NASZ01000003">
    <property type="protein sequence ID" value="MBD0724343.1"/>
    <property type="molecule type" value="Genomic_DNA"/>
</dbReference>
<organism evidence="3 4">
    <name type="scientific">Flavobacterium pokkalii</name>
    <dbReference type="NCBI Taxonomy" id="1940408"/>
    <lineage>
        <taxon>Bacteria</taxon>
        <taxon>Pseudomonadati</taxon>
        <taxon>Bacteroidota</taxon>
        <taxon>Flavobacteriia</taxon>
        <taxon>Flavobacteriales</taxon>
        <taxon>Flavobacteriaceae</taxon>
        <taxon>Flavobacterium</taxon>
    </lineage>
</organism>
<proteinExistence type="predicted"/>
<dbReference type="RefSeq" id="WP_188219800.1">
    <property type="nucleotide sequence ID" value="NZ_NASZ01000003.1"/>
</dbReference>
<name>A0ABR7UQR4_9FLAO</name>